<dbReference type="RefSeq" id="WP_106587984.1">
    <property type="nucleotide sequence ID" value="NZ_PYAV01000004.1"/>
</dbReference>
<organism evidence="3 4">
    <name type="scientific">Salsuginibacillus halophilus</name>
    <dbReference type="NCBI Taxonomy" id="517424"/>
    <lineage>
        <taxon>Bacteria</taxon>
        <taxon>Bacillati</taxon>
        <taxon>Bacillota</taxon>
        <taxon>Bacilli</taxon>
        <taxon>Bacillales</taxon>
        <taxon>Bacillaceae</taxon>
        <taxon>Salsuginibacillus</taxon>
    </lineage>
</organism>
<dbReference type="InterPro" id="IPR040843">
    <property type="entry name" value="RAMA"/>
</dbReference>
<comment type="caution">
    <text evidence="3">The sequence shown here is derived from an EMBL/GenBank/DDBJ whole genome shotgun (WGS) entry which is preliminary data.</text>
</comment>
<sequence>MQYDLKFKEEIKTSYLEVEEKYNEGAKPEELILKLHSIYEKMLREMVAYVVNYSKNPEVRQGIAIVEKNANVDLRSLPYSKLMLLLSEEDLKYNVKDKKEPIILPPFLKNFIDLMEVDTDMKYYIKKFMNTAKEAKFGEIRNSEAHAKSSQGNGRVANDLARDAMNNLVGLYEAIYDEKISEKKEDMSHVLKQIQDVQQKIYQKQVVEQADYESLTVAFKLVSDKSKDASYSKKELINLISSLANILNGFVDEEPSNSQPSEPVKSSSVPKARSQTDIVKLYNKGLIEATDYLAKTYYGVEHTATLDFDPNAASGKIVYNGKGYESPSAAAHAVTNKSVNGWSFWSIYDKYGNSKGALAQLRERLKLSDD</sequence>
<name>A0A2P8HQA7_9BACI</name>
<keyword evidence="4" id="KW-1185">Reference proteome</keyword>
<evidence type="ECO:0000313" key="4">
    <source>
        <dbReference type="Proteomes" id="UP000242310"/>
    </source>
</evidence>
<dbReference type="Pfam" id="PF18755">
    <property type="entry name" value="RAMA"/>
    <property type="match status" value="1"/>
</dbReference>
<gene>
    <name evidence="3" type="ORF">B0H94_10411</name>
</gene>
<feature type="domain" description="RAMA" evidence="2">
    <location>
        <begin position="264"/>
        <end position="365"/>
    </location>
</feature>
<evidence type="ECO:0000313" key="3">
    <source>
        <dbReference type="EMBL" id="PSL48411.1"/>
    </source>
</evidence>
<proteinExistence type="predicted"/>
<dbReference type="AlphaFoldDB" id="A0A2P8HQA7"/>
<accession>A0A2P8HQA7</accession>
<dbReference type="EMBL" id="PYAV01000004">
    <property type="protein sequence ID" value="PSL48411.1"/>
    <property type="molecule type" value="Genomic_DNA"/>
</dbReference>
<feature type="region of interest" description="Disordered" evidence="1">
    <location>
        <begin position="252"/>
        <end position="271"/>
    </location>
</feature>
<evidence type="ECO:0000259" key="2">
    <source>
        <dbReference type="Pfam" id="PF18755"/>
    </source>
</evidence>
<protein>
    <recommendedName>
        <fullName evidence="2">RAMA domain-containing protein</fullName>
    </recommendedName>
</protein>
<feature type="compositionally biased region" description="Low complexity" evidence="1">
    <location>
        <begin position="256"/>
        <end position="271"/>
    </location>
</feature>
<evidence type="ECO:0000256" key="1">
    <source>
        <dbReference type="SAM" id="MobiDB-lite"/>
    </source>
</evidence>
<dbReference type="Proteomes" id="UP000242310">
    <property type="component" value="Unassembled WGS sequence"/>
</dbReference>
<dbReference type="OrthoDB" id="1453311at2"/>
<reference evidence="3 4" key="1">
    <citation type="submission" date="2018-03" db="EMBL/GenBank/DDBJ databases">
        <title>Genomic Encyclopedia of Type Strains, Phase III (KMG-III): the genomes of soil and plant-associated and newly described type strains.</title>
        <authorList>
            <person name="Whitman W."/>
        </authorList>
    </citation>
    <scope>NUCLEOTIDE SEQUENCE [LARGE SCALE GENOMIC DNA]</scope>
    <source>
        <strain evidence="3 4">CGMCC 1.07653</strain>
    </source>
</reference>